<evidence type="ECO:0000313" key="2">
    <source>
        <dbReference type="EMBL" id="GAY24231.1"/>
    </source>
</evidence>
<sequence>MMKIGLMCLAAFAFATPAIAGTAGGNPFAQDTAILDLKGLDLSTASGQQSLAIRMDQAARAVCGDHLAGVHLALESKARDCRTAVAADIRAQIEARLAKAGDKSPVQMASAR</sequence>
<organism evidence="2 3">
    <name type="scientific">Sphingobium fuliginis (strain ATCC 27551)</name>
    <dbReference type="NCBI Taxonomy" id="336203"/>
    <lineage>
        <taxon>Bacteria</taxon>
        <taxon>Pseudomonadati</taxon>
        <taxon>Pseudomonadota</taxon>
        <taxon>Alphaproteobacteria</taxon>
        <taxon>Sphingomonadales</taxon>
        <taxon>Sphingomonadaceae</taxon>
        <taxon>Sphingobium</taxon>
    </lineage>
</organism>
<name>A0A292ZMX8_SPHSA</name>
<dbReference type="AlphaFoldDB" id="A0A292ZMX8"/>
<feature type="signal peptide" evidence="1">
    <location>
        <begin position="1"/>
        <end position="20"/>
    </location>
</feature>
<evidence type="ECO:0000256" key="1">
    <source>
        <dbReference type="SAM" id="SignalP"/>
    </source>
</evidence>
<dbReference type="InterPro" id="IPR030972">
    <property type="entry name" value="UrcA_uranyl"/>
</dbReference>
<dbReference type="NCBIfam" id="TIGR04433">
    <property type="entry name" value="UrcA_uranyl"/>
    <property type="match status" value="1"/>
</dbReference>
<dbReference type="Proteomes" id="UP000221538">
    <property type="component" value="Unassembled WGS sequence"/>
</dbReference>
<feature type="chain" id="PRO_5013013766" description="UrcA family protein" evidence="1">
    <location>
        <begin position="21"/>
        <end position="112"/>
    </location>
</feature>
<reference evidence="2 3" key="1">
    <citation type="journal article" date="2013" name="Biodegradation">
        <title>Occurrence of 4-tert-butylphenol (4-t-BP) biodegradation in an aquatic sample caused by the presence of Spirodela polyrrhiza and isolation of a 4-t-BP-utilizing bacterium.</title>
        <authorList>
            <person name="Ogata Y."/>
            <person name="Toyama T."/>
            <person name="Yu N."/>
            <person name="Wang X."/>
            <person name="Sei K."/>
            <person name="Ike M."/>
        </authorList>
    </citation>
    <scope>NUCLEOTIDE SEQUENCE [LARGE SCALE GENOMIC DNA]</scope>
    <source>
        <strain evidence="2 3">OMI</strain>
    </source>
</reference>
<evidence type="ECO:0008006" key="4">
    <source>
        <dbReference type="Google" id="ProtNLM"/>
    </source>
</evidence>
<dbReference type="EMBL" id="BEWI01000032">
    <property type="protein sequence ID" value="GAY24231.1"/>
    <property type="molecule type" value="Genomic_DNA"/>
</dbReference>
<proteinExistence type="predicted"/>
<gene>
    <name evidence="2" type="ORF">SFOMI_4811</name>
</gene>
<accession>A0A292ZMX8</accession>
<evidence type="ECO:0000313" key="3">
    <source>
        <dbReference type="Proteomes" id="UP000221538"/>
    </source>
</evidence>
<reference evidence="2 3" key="2">
    <citation type="journal article" date="2013" name="Environ. Sci. Technol.">
        <title>The 4-tert-butylphenol-utilizing bacterium Sphingobium fuliginis OMI can degrade bisphenols via phenolic ring hydroxylation and meta-cleavage pathway.</title>
        <authorList>
            <person name="Ogata Y."/>
            <person name="Goda S."/>
            <person name="Toyama T."/>
            <person name="Sei K."/>
            <person name="Ike M."/>
        </authorList>
    </citation>
    <scope>NUCLEOTIDE SEQUENCE [LARGE SCALE GENOMIC DNA]</scope>
    <source>
        <strain evidence="2 3">OMI</strain>
    </source>
</reference>
<keyword evidence="1" id="KW-0732">Signal</keyword>
<protein>
    <recommendedName>
        <fullName evidence="4">UrcA family protein</fullName>
    </recommendedName>
</protein>
<comment type="caution">
    <text evidence="2">The sequence shown here is derived from an EMBL/GenBank/DDBJ whole genome shotgun (WGS) entry which is preliminary data.</text>
</comment>